<comment type="subcellular location">
    <subcellularLocation>
        <location evidence="4">Membrane</location>
        <topology evidence="4">Multi-pass membrane protein</topology>
    </subcellularLocation>
</comment>
<comment type="caution">
    <text evidence="5">The sequence shown here is derived from an EMBL/GenBank/DDBJ whole genome shotgun (WGS) entry which is preliminary data.</text>
</comment>
<gene>
    <name evidence="5" type="ORF">PACLA_8A029135</name>
</gene>
<protein>
    <recommendedName>
        <fullName evidence="4">Copper transport protein</fullName>
    </recommendedName>
</protein>
<feature type="transmembrane region" description="Helical" evidence="4">
    <location>
        <begin position="84"/>
        <end position="108"/>
    </location>
</feature>
<feature type="transmembrane region" description="Helical" evidence="4">
    <location>
        <begin position="27"/>
        <end position="47"/>
    </location>
</feature>
<keyword evidence="3 4" id="KW-0472">Membrane</keyword>
<evidence type="ECO:0000313" key="6">
    <source>
        <dbReference type="Proteomes" id="UP001152795"/>
    </source>
</evidence>
<accession>A0A6S7G1S4</accession>
<proteinExistence type="inferred from homology"/>
<reference evidence="5" key="1">
    <citation type="submission" date="2020-04" db="EMBL/GenBank/DDBJ databases">
        <authorList>
            <person name="Alioto T."/>
            <person name="Alioto T."/>
            <person name="Gomez Garrido J."/>
        </authorList>
    </citation>
    <scope>NUCLEOTIDE SEQUENCE</scope>
    <source>
        <strain evidence="5">A484AB</strain>
    </source>
</reference>
<keyword evidence="1 4" id="KW-0812">Transmembrane</keyword>
<evidence type="ECO:0000256" key="1">
    <source>
        <dbReference type="ARBA" id="ARBA00022692"/>
    </source>
</evidence>
<keyword evidence="4" id="KW-0187">Copper transport</keyword>
<dbReference type="InterPro" id="IPR007274">
    <property type="entry name" value="Cop_transporter"/>
</dbReference>
<dbReference type="AlphaFoldDB" id="A0A6S7G1S4"/>
<comment type="similarity">
    <text evidence="4">Belongs to the copper transporter (Ctr) (TC 1.A.56) family. SLC31A subfamily.</text>
</comment>
<dbReference type="OrthoDB" id="161814at2759"/>
<dbReference type="Pfam" id="PF04145">
    <property type="entry name" value="Ctr"/>
    <property type="match status" value="1"/>
</dbReference>
<dbReference type="Proteomes" id="UP001152795">
    <property type="component" value="Unassembled WGS sequence"/>
</dbReference>
<keyword evidence="2 4" id="KW-1133">Transmembrane helix</keyword>
<feature type="transmembrane region" description="Helical" evidence="4">
    <location>
        <begin position="59"/>
        <end position="78"/>
    </location>
</feature>
<evidence type="ECO:0000256" key="2">
    <source>
        <dbReference type="ARBA" id="ARBA00022989"/>
    </source>
</evidence>
<name>A0A6S7G1S4_PARCT</name>
<sequence>MQSHFHLSHDLVLLFDKWRGKTLADHLFFAAAIFVVAVVYEFLRAYLKYQMCLQARKSGRYNLTALAASLLYQINFIIGYGLMLIAMIQSVILFTAISLGAGVGYCIVQPAYGLIADHAGNDIYYVKQTEVEKLDELETERLDTSLCPPHQFTYV</sequence>
<organism evidence="5 6">
    <name type="scientific">Paramuricea clavata</name>
    <name type="common">Red gorgonian</name>
    <name type="synonym">Violescent sea-whip</name>
    <dbReference type="NCBI Taxonomy" id="317549"/>
    <lineage>
        <taxon>Eukaryota</taxon>
        <taxon>Metazoa</taxon>
        <taxon>Cnidaria</taxon>
        <taxon>Anthozoa</taxon>
        <taxon>Octocorallia</taxon>
        <taxon>Malacalcyonacea</taxon>
        <taxon>Plexauridae</taxon>
        <taxon>Paramuricea</taxon>
    </lineage>
</organism>
<dbReference type="PANTHER" id="PTHR12483">
    <property type="entry name" value="SOLUTE CARRIER FAMILY 31 COPPER TRANSPORTERS"/>
    <property type="match status" value="1"/>
</dbReference>
<keyword evidence="6" id="KW-1185">Reference proteome</keyword>
<keyword evidence="4" id="KW-0186">Copper</keyword>
<evidence type="ECO:0000313" key="5">
    <source>
        <dbReference type="EMBL" id="CAB3982136.1"/>
    </source>
</evidence>
<evidence type="ECO:0000256" key="4">
    <source>
        <dbReference type="RuleBase" id="RU367022"/>
    </source>
</evidence>
<keyword evidence="4" id="KW-0813">Transport</keyword>
<evidence type="ECO:0000256" key="3">
    <source>
        <dbReference type="ARBA" id="ARBA00023136"/>
    </source>
</evidence>
<dbReference type="GO" id="GO:0005375">
    <property type="term" value="F:copper ion transmembrane transporter activity"/>
    <property type="evidence" value="ECO:0007669"/>
    <property type="project" value="UniProtKB-UniRule"/>
</dbReference>
<keyword evidence="4" id="KW-0406">Ion transport</keyword>
<dbReference type="GO" id="GO:0016020">
    <property type="term" value="C:membrane"/>
    <property type="evidence" value="ECO:0007669"/>
    <property type="project" value="UniProtKB-SubCell"/>
</dbReference>
<dbReference type="EMBL" id="CACRXK020000470">
    <property type="protein sequence ID" value="CAB3982136.1"/>
    <property type="molecule type" value="Genomic_DNA"/>
</dbReference>